<dbReference type="EMBL" id="CAHIKZ030001064">
    <property type="protein sequence ID" value="CAE1251202.1"/>
    <property type="molecule type" value="Genomic_DNA"/>
</dbReference>
<feature type="transmembrane region" description="Helical" evidence="2">
    <location>
        <begin position="116"/>
        <end position="143"/>
    </location>
</feature>
<evidence type="ECO:0000256" key="2">
    <source>
        <dbReference type="SAM" id="Phobius"/>
    </source>
</evidence>
<keyword evidence="2" id="KW-1133">Transmembrane helix</keyword>
<reference evidence="3" key="1">
    <citation type="submission" date="2021-01" db="EMBL/GenBank/DDBJ databases">
        <authorList>
            <person name="Li R."/>
            <person name="Bekaert M."/>
        </authorList>
    </citation>
    <scope>NUCLEOTIDE SEQUENCE</scope>
    <source>
        <strain evidence="3">Farmed</strain>
    </source>
</reference>
<feature type="region of interest" description="Disordered" evidence="1">
    <location>
        <begin position="69"/>
        <end position="89"/>
    </location>
</feature>
<organism evidence="3 4">
    <name type="scientific">Acanthosepion pharaonis</name>
    <name type="common">Pharaoh cuttlefish</name>
    <name type="synonym">Sepia pharaonis</name>
    <dbReference type="NCBI Taxonomy" id="158019"/>
    <lineage>
        <taxon>Eukaryota</taxon>
        <taxon>Metazoa</taxon>
        <taxon>Spiralia</taxon>
        <taxon>Lophotrochozoa</taxon>
        <taxon>Mollusca</taxon>
        <taxon>Cephalopoda</taxon>
        <taxon>Coleoidea</taxon>
        <taxon>Decapodiformes</taxon>
        <taxon>Sepiida</taxon>
        <taxon>Sepiina</taxon>
        <taxon>Sepiidae</taxon>
        <taxon>Acanthosepion</taxon>
    </lineage>
</organism>
<comment type="caution">
    <text evidence="3">The sequence shown here is derived from an EMBL/GenBank/DDBJ whole genome shotgun (WGS) entry which is preliminary data.</text>
</comment>
<evidence type="ECO:0000313" key="3">
    <source>
        <dbReference type="EMBL" id="CAE1251202.1"/>
    </source>
</evidence>
<sequence>MVNRLCTNHVKCCLLSIIDRVPECSIYLSIYLSRPVYIYLYLILRNTVNQNPTVPRSSILLQLSSHDKISSTSTDSRTPASPRTQSSGTILHPTRYQSFIKPPRQSYCKDLQLSPIFLSLFLFSLSLSLSLSLFIYLFIILFLTHSESVEE</sequence>
<accession>A0A812BXP8</accession>
<evidence type="ECO:0000313" key="4">
    <source>
        <dbReference type="Proteomes" id="UP000597762"/>
    </source>
</evidence>
<keyword evidence="2" id="KW-0812">Transmembrane</keyword>
<gene>
    <name evidence="3" type="ORF">SPHA_27421</name>
</gene>
<name>A0A812BXP8_ACAPH</name>
<dbReference type="Proteomes" id="UP000597762">
    <property type="component" value="Unassembled WGS sequence"/>
</dbReference>
<evidence type="ECO:0000256" key="1">
    <source>
        <dbReference type="SAM" id="MobiDB-lite"/>
    </source>
</evidence>
<protein>
    <submittedName>
        <fullName evidence="3">Uncharacterized protein</fullName>
    </submittedName>
</protein>
<dbReference type="AlphaFoldDB" id="A0A812BXP8"/>
<proteinExistence type="predicted"/>
<keyword evidence="2" id="KW-0472">Membrane</keyword>
<keyword evidence="4" id="KW-1185">Reference proteome</keyword>